<dbReference type="AlphaFoldDB" id="A0AAW5IJT5"/>
<gene>
    <name evidence="1" type="ORF">NNC64_11860</name>
</gene>
<dbReference type="Proteomes" id="UP001205531">
    <property type="component" value="Unassembled WGS sequence"/>
</dbReference>
<protein>
    <submittedName>
        <fullName evidence="1">Phage tail protein</fullName>
    </submittedName>
</protein>
<proteinExistence type="predicted"/>
<dbReference type="Pfam" id="PF06199">
    <property type="entry name" value="Phage_tail_2"/>
    <property type="match status" value="1"/>
</dbReference>
<dbReference type="RefSeq" id="WP_254953295.1">
    <property type="nucleotide sequence ID" value="NZ_JANDWY010000025.1"/>
</dbReference>
<name>A0AAW5IJT5_9BACT</name>
<sequence length="155" mass="17030">MAANKIIKGRDLMLFDSDGHSYAYATNHTLTITAETIDVSSKDHGVWGASEVSKYSWEITSENLFTSEDYDKLFDSMLSGKTVTVRFGLKTDQIDNTKNVADGDTSLPYWTSQKTYYEGKIIITSLVANANNGENATYSVTLTGTGSIKKTTTPE</sequence>
<organism evidence="1 2">
    <name type="scientific">Segatella copri</name>
    <dbReference type="NCBI Taxonomy" id="165179"/>
    <lineage>
        <taxon>Bacteria</taxon>
        <taxon>Pseudomonadati</taxon>
        <taxon>Bacteroidota</taxon>
        <taxon>Bacteroidia</taxon>
        <taxon>Bacteroidales</taxon>
        <taxon>Prevotellaceae</taxon>
        <taxon>Segatella</taxon>
    </lineage>
</organism>
<dbReference type="InterPro" id="IPR011855">
    <property type="entry name" value="Phgtail_TP901_1"/>
</dbReference>
<comment type="caution">
    <text evidence="1">The sequence shown here is derived from an EMBL/GenBank/DDBJ whole genome shotgun (WGS) entry which is preliminary data.</text>
</comment>
<dbReference type="EMBL" id="JANDWZ010000029">
    <property type="protein sequence ID" value="MCP9565238.1"/>
    <property type="molecule type" value="Genomic_DNA"/>
</dbReference>
<evidence type="ECO:0000313" key="2">
    <source>
        <dbReference type="Proteomes" id="UP001205531"/>
    </source>
</evidence>
<accession>A0AAW5IJT5</accession>
<reference evidence="1" key="1">
    <citation type="submission" date="2022-07" db="EMBL/GenBank/DDBJ databases">
        <title>Prevotella copri.</title>
        <authorList>
            <person name="Yang C."/>
        </authorList>
    </citation>
    <scope>NUCLEOTIDE SEQUENCE</scope>
    <source>
        <strain evidence="1">HF2107</strain>
    </source>
</reference>
<evidence type="ECO:0000313" key="1">
    <source>
        <dbReference type="EMBL" id="MCP9565238.1"/>
    </source>
</evidence>